<dbReference type="Gene3D" id="6.10.250.3100">
    <property type="match status" value="1"/>
</dbReference>
<evidence type="ECO:0000313" key="3">
    <source>
        <dbReference type="EMBL" id="EME69118.1"/>
    </source>
</evidence>
<organism evidence="3 4">
    <name type="scientific">Paramagnetospirillum caucaseum</name>
    <dbReference type="NCBI Taxonomy" id="1244869"/>
    <lineage>
        <taxon>Bacteria</taxon>
        <taxon>Pseudomonadati</taxon>
        <taxon>Pseudomonadota</taxon>
        <taxon>Alphaproteobacteria</taxon>
        <taxon>Rhodospirillales</taxon>
        <taxon>Magnetospirillaceae</taxon>
        <taxon>Paramagnetospirillum</taxon>
    </lineage>
</organism>
<dbReference type="OrthoDB" id="9815644at2"/>
<reference evidence="3 4" key="1">
    <citation type="journal article" date="2014" name="Genome Announc.">
        <title>Draft Genome Sequence of Magnetospirillum sp. Strain SO-1, a Freshwater Magnetotactic Bacterium Isolated from the Ol'khovka River, Russia.</title>
        <authorList>
            <person name="Grouzdev D.S."/>
            <person name="Dziuba M.V."/>
            <person name="Sukhacheva M.S."/>
            <person name="Mardanov A.V."/>
            <person name="Beletskiy A.V."/>
            <person name="Kuznetsov B.B."/>
            <person name="Skryabin K.G."/>
        </authorList>
    </citation>
    <scope>NUCLEOTIDE SEQUENCE [LARGE SCALE GENOMIC DNA]</scope>
    <source>
        <strain evidence="3 4">SO-1</strain>
    </source>
</reference>
<dbReference type="PATRIC" id="fig|1244869.3.peg.3012"/>
<proteinExistence type="predicted"/>
<keyword evidence="3" id="KW-0489">Methyltransferase</keyword>
<dbReference type="EMBL" id="AONQ01000042">
    <property type="protein sequence ID" value="EME69118.1"/>
    <property type="molecule type" value="Genomic_DNA"/>
</dbReference>
<protein>
    <submittedName>
        <fullName evidence="3">SAM-dependent methyltransferase</fullName>
    </submittedName>
</protein>
<accession>M3A8L4</accession>
<keyword evidence="4" id="KW-1185">Reference proteome</keyword>
<dbReference type="AlphaFoldDB" id="M3A8L4"/>
<comment type="caution">
    <text evidence="3">The sequence shown here is derived from an EMBL/GenBank/DDBJ whole genome shotgun (WGS) entry which is preliminary data.</text>
</comment>
<dbReference type="eggNOG" id="COG0500">
    <property type="taxonomic scope" value="Bacteria"/>
</dbReference>
<name>M3A8L4_9PROT</name>
<dbReference type="Gene3D" id="3.40.50.150">
    <property type="entry name" value="Vaccinia Virus protein VP39"/>
    <property type="match status" value="1"/>
</dbReference>
<dbReference type="GO" id="GO:0008168">
    <property type="term" value="F:methyltransferase activity"/>
    <property type="evidence" value="ECO:0007669"/>
    <property type="project" value="UniProtKB-KW"/>
</dbReference>
<keyword evidence="3" id="KW-0808">Transferase</keyword>
<feature type="domain" description="C-methyltransferase" evidence="2">
    <location>
        <begin position="246"/>
        <end position="401"/>
    </location>
</feature>
<dbReference type="Gene3D" id="3.40.50.720">
    <property type="entry name" value="NAD(P)-binding Rossmann-like Domain"/>
    <property type="match status" value="1"/>
</dbReference>
<dbReference type="Gene3D" id="6.20.50.110">
    <property type="entry name" value="Methyltransferase, zinc-binding domain"/>
    <property type="match status" value="1"/>
</dbReference>
<sequence length="407" mass="44778">MTHHCRICSAAITPFMSFGRMPIANAFLRSSAEASAEYFYELAPALCPECKTFQIVNIPAPDQMFHDHYAYFASTSRVMTEHFRAMSEDLTRRYLGGADPFVVEIGSNDGITLSNFARKGLRHLGVEPSANVAEAARAKGVQTLCAFFNVETARAIVAEHGNADLFIATNTMHHIEDTNAVAAGVAHLLKPTGVMIQEDPYLGDMVADCAYDQIYAEHMYIWSITALDNAFGRHGLEVFHAEHNDHHGGCMRYHLGHKGAHVHSPELAAAKAREVELGLGMPETYDAFRKGCEESRDRLMALINDFRAQGKRVAGYGATAKSATVINWCGITPEHVEFISDTTPAKQGTLSPGAHIPVVAHERFAGQPPDAAVLFAWNHFAEIDAKEQAWRSGGGKWIMPVRRVEVR</sequence>
<dbReference type="PANTHER" id="PTHR43861">
    <property type="entry name" value="TRANS-ACONITATE 2-METHYLTRANSFERASE-RELATED"/>
    <property type="match status" value="1"/>
</dbReference>
<dbReference type="InterPro" id="IPR013691">
    <property type="entry name" value="MeTrfase_14"/>
</dbReference>
<evidence type="ECO:0000313" key="4">
    <source>
        <dbReference type="Proteomes" id="UP000011744"/>
    </source>
</evidence>
<dbReference type="GO" id="GO:0032259">
    <property type="term" value="P:methylation"/>
    <property type="evidence" value="ECO:0007669"/>
    <property type="project" value="UniProtKB-KW"/>
</dbReference>
<dbReference type="PANTHER" id="PTHR43861:SF5">
    <property type="entry name" value="BLL5978 PROTEIN"/>
    <property type="match status" value="1"/>
</dbReference>
<dbReference type="Pfam" id="PF13489">
    <property type="entry name" value="Methyltransf_23"/>
    <property type="match status" value="1"/>
</dbReference>
<dbReference type="Pfam" id="PF08421">
    <property type="entry name" value="Methyltransf_13"/>
    <property type="match status" value="1"/>
</dbReference>
<dbReference type="Proteomes" id="UP000011744">
    <property type="component" value="Unassembled WGS sequence"/>
</dbReference>
<dbReference type="RefSeq" id="WP_008619028.1">
    <property type="nucleotide sequence ID" value="NZ_AONQ01000042.1"/>
</dbReference>
<dbReference type="SUPFAM" id="SSF53335">
    <property type="entry name" value="S-adenosyl-L-methionine-dependent methyltransferases"/>
    <property type="match status" value="1"/>
</dbReference>
<evidence type="ECO:0000259" key="2">
    <source>
        <dbReference type="Pfam" id="PF08484"/>
    </source>
</evidence>
<feature type="domain" description="Methyltransferase putative zinc binding" evidence="1">
    <location>
        <begin position="5"/>
        <end position="65"/>
    </location>
</feature>
<evidence type="ECO:0000259" key="1">
    <source>
        <dbReference type="Pfam" id="PF08421"/>
    </source>
</evidence>
<dbReference type="Pfam" id="PF08484">
    <property type="entry name" value="Methyltransf_14"/>
    <property type="match status" value="1"/>
</dbReference>
<dbReference type="InterPro" id="IPR013630">
    <property type="entry name" value="Methyltransf_Zn-bd_dom_put"/>
</dbReference>
<dbReference type="InterPro" id="IPR038576">
    <property type="entry name" value="Methyltransf_Zn-bd_dom_put_sf"/>
</dbReference>
<dbReference type="InterPro" id="IPR029063">
    <property type="entry name" value="SAM-dependent_MTases_sf"/>
</dbReference>
<dbReference type="STRING" id="1244869.H261_14975"/>
<gene>
    <name evidence="3" type="ORF">H261_14975</name>
</gene>